<dbReference type="AlphaFoldDB" id="A0ABD0V2V6"/>
<feature type="signal peptide" evidence="1">
    <location>
        <begin position="1"/>
        <end position="35"/>
    </location>
</feature>
<sequence length="275" mass="30147">MESRPELHPNYVSVLSKRAITVHSALLLLFYCAHSQNLEAAPIQTPHEEEVVVVGGNGEQCRTAQLARSCPGRAAAAVEPCTHKIIGCAGVAQLCNHLLDCEIATGDYNILDLIPFILLNVMITIHMLKLRGSADDIDPLPQKQGDYACTHRGSGESVTGSLLEGGGTLVHLHKDEGDSLGRIGKGEISKEHGAKSQGACWEEVAMATTEIKESKDKWDTFFNSGKYDEILGQKFKFNPNLTKPTFITKFNEKLENLLHMLKKTITKDNNIVNKT</sequence>
<keyword evidence="3" id="KW-1185">Reference proteome</keyword>
<dbReference type="EMBL" id="JANQDX010000009">
    <property type="protein sequence ID" value="KAL0919218.1"/>
    <property type="molecule type" value="Genomic_DNA"/>
</dbReference>
<name>A0ABD0V2V6_DENTH</name>
<proteinExistence type="predicted"/>
<gene>
    <name evidence="2" type="ORF">M5K25_011300</name>
</gene>
<protein>
    <submittedName>
        <fullName evidence="2">Uncharacterized protein</fullName>
    </submittedName>
</protein>
<evidence type="ECO:0000256" key="1">
    <source>
        <dbReference type="SAM" id="SignalP"/>
    </source>
</evidence>
<evidence type="ECO:0000313" key="2">
    <source>
        <dbReference type="EMBL" id="KAL0919218.1"/>
    </source>
</evidence>
<keyword evidence="1" id="KW-0732">Signal</keyword>
<comment type="caution">
    <text evidence="2">The sequence shown here is derived from an EMBL/GenBank/DDBJ whole genome shotgun (WGS) entry which is preliminary data.</text>
</comment>
<reference evidence="2 3" key="1">
    <citation type="journal article" date="2024" name="Plant Biotechnol. J.">
        <title>Dendrobium thyrsiflorum genome and its molecular insights into genes involved in important horticultural traits.</title>
        <authorList>
            <person name="Chen B."/>
            <person name="Wang J.Y."/>
            <person name="Zheng P.J."/>
            <person name="Li K.L."/>
            <person name="Liang Y.M."/>
            <person name="Chen X.F."/>
            <person name="Zhang C."/>
            <person name="Zhao X."/>
            <person name="He X."/>
            <person name="Zhang G.Q."/>
            <person name="Liu Z.J."/>
            <person name="Xu Q."/>
        </authorList>
    </citation>
    <scope>NUCLEOTIDE SEQUENCE [LARGE SCALE GENOMIC DNA]</scope>
    <source>
        <strain evidence="2">GZMU011</strain>
    </source>
</reference>
<organism evidence="2 3">
    <name type="scientific">Dendrobium thyrsiflorum</name>
    <name type="common">Pinecone-like raceme dendrobium</name>
    <name type="synonym">Orchid</name>
    <dbReference type="NCBI Taxonomy" id="117978"/>
    <lineage>
        <taxon>Eukaryota</taxon>
        <taxon>Viridiplantae</taxon>
        <taxon>Streptophyta</taxon>
        <taxon>Embryophyta</taxon>
        <taxon>Tracheophyta</taxon>
        <taxon>Spermatophyta</taxon>
        <taxon>Magnoliopsida</taxon>
        <taxon>Liliopsida</taxon>
        <taxon>Asparagales</taxon>
        <taxon>Orchidaceae</taxon>
        <taxon>Epidendroideae</taxon>
        <taxon>Malaxideae</taxon>
        <taxon>Dendrobiinae</taxon>
        <taxon>Dendrobium</taxon>
    </lineage>
</organism>
<evidence type="ECO:0000313" key="3">
    <source>
        <dbReference type="Proteomes" id="UP001552299"/>
    </source>
</evidence>
<accession>A0ABD0V2V6</accession>
<dbReference type="Proteomes" id="UP001552299">
    <property type="component" value="Unassembled WGS sequence"/>
</dbReference>
<feature type="chain" id="PRO_5044812772" evidence="1">
    <location>
        <begin position="36"/>
        <end position="275"/>
    </location>
</feature>